<feature type="region of interest" description="Disordered" evidence="1">
    <location>
        <begin position="98"/>
        <end position="118"/>
    </location>
</feature>
<proteinExistence type="predicted"/>
<dbReference type="HOGENOM" id="CLU_031872_1_0_11"/>
<dbReference type="InterPro" id="IPR018766">
    <property type="entry name" value="Zinicin_2"/>
</dbReference>
<dbReference type="STRING" id="202789.GCA_001457435_01780"/>
<evidence type="ECO:0000256" key="1">
    <source>
        <dbReference type="SAM" id="MobiDB-lite"/>
    </source>
</evidence>
<gene>
    <name evidence="2" type="ORF">HMPREF9233_00357</name>
</gene>
<feature type="compositionally biased region" description="Gly residues" evidence="1">
    <location>
        <begin position="486"/>
        <end position="495"/>
    </location>
</feature>
<feature type="compositionally biased region" description="Polar residues" evidence="1">
    <location>
        <begin position="498"/>
        <end position="511"/>
    </location>
</feature>
<dbReference type="Gene3D" id="1.20.150.30">
    <property type="entry name" value="Zincin-like metallopeptidase, N-terminal domain"/>
    <property type="match status" value="1"/>
</dbReference>
<dbReference type="AlphaFoldDB" id="K9F256"/>
<feature type="region of interest" description="Disordered" evidence="1">
    <location>
        <begin position="468"/>
        <end position="519"/>
    </location>
</feature>
<protein>
    <recommendedName>
        <fullName evidence="4">Hydrolase</fullName>
    </recommendedName>
</protein>
<accession>K9F256</accession>
<feature type="compositionally biased region" description="Basic and acidic residues" evidence="1">
    <location>
        <begin position="425"/>
        <end position="436"/>
    </location>
</feature>
<organism evidence="2 3">
    <name type="scientific">Actinobaculum massiliense ACS-171-V-Col2</name>
    <dbReference type="NCBI Taxonomy" id="883066"/>
    <lineage>
        <taxon>Bacteria</taxon>
        <taxon>Bacillati</taxon>
        <taxon>Actinomycetota</taxon>
        <taxon>Actinomycetes</taxon>
        <taxon>Actinomycetales</taxon>
        <taxon>Actinomycetaceae</taxon>
        <taxon>Actinobaculum</taxon>
    </lineage>
</organism>
<dbReference type="RefSeq" id="WP_007000575.1">
    <property type="nucleotide sequence ID" value="NZ_JH992955.1"/>
</dbReference>
<name>K9F256_9ACTO</name>
<evidence type="ECO:0008006" key="4">
    <source>
        <dbReference type="Google" id="ProtNLM"/>
    </source>
</evidence>
<dbReference type="Pfam" id="PF10103">
    <property type="entry name" value="Zincin_2"/>
    <property type="match status" value="1"/>
</dbReference>
<dbReference type="InterPro" id="IPR042271">
    <property type="entry name" value="Zinicin_2_N"/>
</dbReference>
<evidence type="ECO:0000313" key="3">
    <source>
        <dbReference type="Proteomes" id="UP000009888"/>
    </source>
</evidence>
<dbReference type="PANTHER" id="PTHR39420">
    <property type="match status" value="1"/>
</dbReference>
<dbReference type="eggNOG" id="COG5282">
    <property type="taxonomic scope" value="Bacteria"/>
</dbReference>
<dbReference type="PANTHER" id="PTHR39420:SF2">
    <property type="entry name" value="HYDROLASE"/>
    <property type="match status" value="1"/>
</dbReference>
<feature type="region of interest" description="Disordered" evidence="1">
    <location>
        <begin position="35"/>
        <end position="54"/>
    </location>
</feature>
<evidence type="ECO:0000313" key="2">
    <source>
        <dbReference type="EMBL" id="EKU95570.1"/>
    </source>
</evidence>
<dbReference type="NCBIfam" id="TIGR03624">
    <property type="entry name" value="putative hydrolase"/>
    <property type="match status" value="1"/>
</dbReference>
<comment type="caution">
    <text evidence="2">The sequence shown here is derived from an EMBL/GenBank/DDBJ whole genome shotgun (WGS) entry which is preliminary data.</text>
</comment>
<dbReference type="SUPFAM" id="SSF55486">
    <property type="entry name" value="Metalloproteases ('zincins'), catalytic domain"/>
    <property type="match status" value="1"/>
</dbReference>
<feature type="compositionally biased region" description="Polar residues" evidence="1">
    <location>
        <begin position="98"/>
        <end position="113"/>
    </location>
</feature>
<dbReference type="Proteomes" id="UP000009888">
    <property type="component" value="Unassembled WGS sequence"/>
</dbReference>
<reference evidence="2 3" key="1">
    <citation type="submission" date="2012-09" db="EMBL/GenBank/DDBJ databases">
        <title>The Genome Sequence of Actinobaculum massiliae ACS-171-V-COL2.</title>
        <authorList>
            <consortium name="The Broad Institute Genome Sequencing Platform"/>
            <person name="Earl A."/>
            <person name="Ward D."/>
            <person name="Feldgarden M."/>
            <person name="Gevers D."/>
            <person name="Saerens B."/>
            <person name="Vaneechoutte M."/>
            <person name="Walker B."/>
            <person name="Young S.K."/>
            <person name="Zeng Q."/>
            <person name="Gargeya S."/>
            <person name="Fitzgerald M."/>
            <person name="Haas B."/>
            <person name="Abouelleil A."/>
            <person name="Alvarado L."/>
            <person name="Arachchi H.M."/>
            <person name="Berlin A."/>
            <person name="Chapman S.B."/>
            <person name="Goldberg J."/>
            <person name="Griggs A."/>
            <person name="Gujja S."/>
            <person name="Hansen M."/>
            <person name="Howarth C."/>
            <person name="Imamovic A."/>
            <person name="Larimer J."/>
            <person name="McCowen C."/>
            <person name="Montmayeur A."/>
            <person name="Murphy C."/>
            <person name="Neiman D."/>
            <person name="Pearson M."/>
            <person name="Priest M."/>
            <person name="Roberts A."/>
            <person name="Saif S."/>
            <person name="Shea T."/>
            <person name="Sisk P."/>
            <person name="Sykes S."/>
            <person name="Wortman J."/>
            <person name="Nusbaum C."/>
            <person name="Birren B."/>
        </authorList>
    </citation>
    <scope>NUCLEOTIDE SEQUENCE [LARGE SCALE GENOMIC DNA]</scope>
    <source>
        <strain evidence="3">ACS-171-V-Col2</strain>
    </source>
</reference>
<keyword evidence="3" id="KW-1185">Reference proteome</keyword>
<dbReference type="PATRIC" id="fig|883066.3.peg.373"/>
<feature type="region of interest" description="Disordered" evidence="1">
    <location>
        <begin position="425"/>
        <end position="452"/>
    </location>
</feature>
<sequence length="519" mass="55726">MADANPNSNDDFEKMLRAILGDEAADQILNSMPNGFPSGITGSENGDAADSSVSGLPSGMEAMMNPQNFQLIAGQIRQMLGSSGEGPVNWKIGEQVARQSVAHSGPGTPNAQQGEEARRALETASLWLDPVTEIGPVSGPVQVWSRLDFVAHCLPTFKRLTEPVGENIARAFSESMEKQLENAPEELRAMFSGMMGSNGGMLGQIISSILAVQYGGGLAQLAEVCFGTTDSGMPLVEGQTAALVPENIREFGEGLDIEFSELLLYTAVRETAAARLFSQVPWLRTRMINNVATFASEISIDTDAIEQRVREMNIDPQMMMSGQMPEIDLSDVFTLEASEDQQVALASLEHSISLVEGWVSAVTEDAVVAHLPSARKLAEIFVRRDATVAPFNQAFGPLVGFELSPRRVREATAFWRYATRERGQEGRDGLWDHPDFLPEPEDLDDPAAFFSGKADSPVEEELDAFLAQLLEGDDAADAPHEPGFGESKGNGGAEQSGGPEQQGNSDQQGGHSEQPGGQG</sequence>
<dbReference type="EMBL" id="AGWL01000002">
    <property type="protein sequence ID" value="EKU95570.1"/>
    <property type="molecule type" value="Genomic_DNA"/>
</dbReference>